<organism evidence="1 2">
    <name type="scientific">Silvanigrella aquatica</name>
    <dbReference type="NCBI Taxonomy" id="1915309"/>
    <lineage>
        <taxon>Bacteria</taxon>
        <taxon>Pseudomonadati</taxon>
        <taxon>Bdellovibrionota</taxon>
        <taxon>Oligoflexia</taxon>
        <taxon>Silvanigrellales</taxon>
        <taxon>Silvanigrellaceae</taxon>
        <taxon>Silvanigrella</taxon>
    </lineage>
</organism>
<dbReference type="Proteomes" id="UP000184731">
    <property type="component" value="Chromosome"/>
</dbReference>
<dbReference type="KEGG" id="saqi:AXG55_04955"/>
<dbReference type="PROSITE" id="PS50012">
    <property type="entry name" value="RCC1_3"/>
    <property type="match status" value="1"/>
</dbReference>
<dbReference type="OrthoDB" id="5652970at2"/>
<dbReference type="Pfam" id="PF13540">
    <property type="entry name" value="RCC1_2"/>
    <property type="match status" value="1"/>
</dbReference>
<gene>
    <name evidence="1" type="ORF">AXG55_04955</name>
</gene>
<reference evidence="1 2" key="1">
    <citation type="submission" date="2016-10" db="EMBL/GenBank/DDBJ databases">
        <title>Silvanigrella aquatica sp. nov., isolated from a freshwater lake located in the Black Forest, Germany, description of Silvanigrellaceae fam. nov., Silvanigrellales ord. nov., reclassification of the order Bdellovibrionales in the class Oligoflexia, reclassification of the families Bacteriovoracaceae and Halobacteriovoraceae in the new order Bacteriovoracales ord. nov., and reclassification of the family Pseudobacteriovoracaceae in the order Oligoflexiales.</title>
        <authorList>
            <person name="Hahn M.W."/>
            <person name="Schmidt J."/>
            <person name="Koll U."/>
            <person name="Rohde M."/>
            <person name="Verbag S."/>
            <person name="Pitt A."/>
            <person name="Nakai R."/>
            <person name="Naganuma T."/>
            <person name="Lang E."/>
        </authorList>
    </citation>
    <scope>NUCLEOTIDE SEQUENCE [LARGE SCALE GENOMIC DNA]</scope>
    <source>
        <strain evidence="1 2">MWH-Nonnen-W8red</strain>
    </source>
</reference>
<proteinExistence type="predicted"/>
<accession>A0A1L4CZA2</accession>
<dbReference type="RefSeq" id="WP_148697015.1">
    <property type="nucleotide sequence ID" value="NZ_CP017834.1"/>
</dbReference>
<evidence type="ECO:0008006" key="3">
    <source>
        <dbReference type="Google" id="ProtNLM"/>
    </source>
</evidence>
<evidence type="ECO:0000313" key="1">
    <source>
        <dbReference type="EMBL" id="APJ03284.1"/>
    </source>
</evidence>
<keyword evidence="2" id="KW-1185">Reference proteome</keyword>
<protein>
    <recommendedName>
        <fullName evidence="3">RCC1 repeat-containing protein</fullName>
    </recommendedName>
</protein>
<evidence type="ECO:0000313" key="2">
    <source>
        <dbReference type="Proteomes" id="UP000184731"/>
    </source>
</evidence>
<dbReference type="AlphaFoldDB" id="A0A1L4CZA2"/>
<name>A0A1L4CZA2_9BACT</name>
<sequence>MGGGTSPSPVLICAVLQDTTVECFGNSQNTRGGFGNGTFDTPSSSTKGQPVLKDDKTFLTDVTMVGSGVVKSQTSQSNIKVHTSFACAVVSNTSVYCWGGNSTGNLGNGTLDDSNVAVKVNQLWNHNLHPDLKIIDLAVSDGRACVLLKNDDVWCWGGGVYNSGELGIGGHNHRSSIPVKILNRTDH</sequence>
<dbReference type="EMBL" id="CP017834">
    <property type="protein sequence ID" value="APJ03284.1"/>
    <property type="molecule type" value="Genomic_DNA"/>
</dbReference>
<dbReference type="InterPro" id="IPR009091">
    <property type="entry name" value="RCC1/BLIP-II"/>
</dbReference>
<dbReference type="STRING" id="1915309.AXG55_04955"/>
<dbReference type="Gene3D" id="2.130.10.30">
    <property type="entry name" value="Regulator of chromosome condensation 1/beta-lactamase-inhibitor protein II"/>
    <property type="match status" value="1"/>
</dbReference>
<dbReference type="InterPro" id="IPR000408">
    <property type="entry name" value="Reg_chr_condens"/>
</dbReference>
<dbReference type="SUPFAM" id="SSF50985">
    <property type="entry name" value="RCC1/BLIP-II"/>
    <property type="match status" value="1"/>
</dbReference>